<keyword evidence="5" id="KW-0698">rRNA processing</keyword>
<evidence type="ECO:0000256" key="7">
    <source>
        <dbReference type="ARBA" id="ARBA00022679"/>
    </source>
</evidence>
<comment type="function">
    <text evidence="9">Specifically methylates the N3 position of the uracil ring of uridine 1498 (m3U1498) in 16S rRNA. Acts on the fully assembled 30S ribosomal subunit.</text>
</comment>
<comment type="similarity">
    <text evidence="2">Belongs to the RNA methyltransferase RsmE family.</text>
</comment>
<dbReference type="InterPro" id="IPR006700">
    <property type="entry name" value="RsmE"/>
</dbReference>
<dbReference type="Pfam" id="PF13578">
    <property type="entry name" value="Methyltransf_24"/>
    <property type="match status" value="1"/>
</dbReference>
<keyword evidence="4" id="KW-0963">Cytoplasm</keyword>
<feature type="non-terminal residue" evidence="12">
    <location>
        <position position="1"/>
    </location>
</feature>
<evidence type="ECO:0000256" key="4">
    <source>
        <dbReference type="ARBA" id="ARBA00022490"/>
    </source>
</evidence>
<proteinExistence type="inferred from homology"/>
<dbReference type="Gene3D" id="3.40.50.150">
    <property type="entry name" value="Vaccinia Virus protein VP39"/>
    <property type="match status" value="1"/>
</dbReference>
<dbReference type="Gene3D" id="3.40.1280.10">
    <property type="match status" value="1"/>
</dbReference>
<evidence type="ECO:0000259" key="11">
    <source>
        <dbReference type="Pfam" id="PF04452"/>
    </source>
</evidence>
<dbReference type="InterPro" id="IPR029026">
    <property type="entry name" value="tRNA_m1G_MTases_N"/>
</dbReference>
<protein>
    <recommendedName>
        <fullName evidence="3">16S rRNA (uracil(1498)-N(3))-methyltransferase</fullName>
        <ecNumber evidence="3">2.1.1.193</ecNumber>
    </recommendedName>
</protein>
<dbReference type="PANTHER" id="PTHR30027">
    <property type="entry name" value="RIBOSOMAL RNA SMALL SUBUNIT METHYLTRANSFERASE E"/>
    <property type="match status" value="1"/>
</dbReference>
<dbReference type="SUPFAM" id="SSF75217">
    <property type="entry name" value="alpha/beta knot"/>
    <property type="match status" value="1"/>
</dbReference>
<organism evidence="12">
    <name type="scientific">marine sediment metagenome</name>
    <dbReference type="NCBI Taxonomy" id="412755"/>
    <lineage>
        <taxon>unclassified sequences</taxon>
        <taxon>metagenomes</taxon>
        <taxon>ecological metagenomes</taxon>
    </lineage>
</organism>
<dbReference type="InterPro" id="IPR029063">
    <property type="entry name" value="SAM-dependent_MTases_sf"/>
</dbReference>
<evidence type="ECO:0000256" key="10">
    <source>
        <dbReference type="ARBA" id="ARBA00047944"/>
    </source>
</evidence>
<dbReference type="NCBIfam" id="TIGR00046">
    <property type="entry name" value="RsmE family RNA methyltransferase"/>
    <property type="match status" value="1"/>
</dbReference>
<reference evidence="12" key="1">
    <citation type="journal article" date="2015" name="Nature">
        <title>Complex archaea that bridge the gap between prokaryotes and eukaryotes.</title>
        <authorList>
            <person name="Spang A."/>
            <person name="Saw J.H."/>
            <person name="Jorgensen S.L."/>
            <person name="Zaremba-Niedzwiedzka K."/>
            <person name="Martijn J."/>
            <person name="Lind A.E."/>
            <person name="van Eijk R."/>
            <person name="Schleper C."/>
            <person name="Guy L."/>
            <person name="Ettema T.J."/>
        </authorList>
    </citation>
    <scope>NUCLEOTIDE SEQUENCE</scope>
</reference>
<feature type="domain" description="Ribosomal RNA small subunit methyltransferase E methyltransferase" evidence="11">
    <location>
        <begin position="116"/>
        <end position="184"/>
    </location>
</feature>
<dbReference type="InterPro" id="IPR029028">
    <property type="entry name" value="Alpha/beta_knot_MTases"/>
</dbReference>
<dbReference type="AlphaFoldDB" id="A0A0F9IS55"/>
<evidence type="ECO:0000256" key="3">
    <source>
        <dbReference type="ARBA" id="ARBA00012328"/>
    </source>
</evidence>
<keyword evidence="8" id="KW-0949">S-adenosyl-L-methionine</keyword>
<evidence type="ECO:0000256" key="5">
    <source>
        <dbReference type="ARBA" id="ARBA00022552"/>
    </source>
</evidence>
<dbReference type="GO" id="GO:0005737">
    <property type="term" value="C:cytoplasm"/>
    <property type="evidence" value="ECO:0007669"/>
    <property type="project" value="UniProtKB-SubCell"/>
</dbReference>
<sequence>SFPKNVGGVLSTYALTLEPRFDTVVERGAQALTAGRRWVVLDLRVPQGWLRYLRPLLVFLVRPFAVSLEVTKRQPWESIARHLDNTTYEEGYFGVIYISSGSATASIVGERPSPPEPSLELVLYQSLVRPQRFELVLEKGTEVGVSRFVPLLSGRAQVRTEAGSQRTDRWRRIVSEAAEQGASSEIALHAAICLMRIPQAQYILPALERVMPRTIVECGVGGNMGASTAVFLNYCEQSGAQLWSCDRNDPALTGARFAGWRGALWHFHQMDSVEFLKSDVVPKNPGLVFIDTIHSYDHTMKELAVAETMTDAILLDDAEYPGFRDGIDGNLADLSPMDKDDHGSSEPGGVKRALAEFLEAQEEWERIDVGHPNVALILRGTEETTS</sequence>
<accession>A0A0F9IS55</accession>
<comment type="catalytic activity">
    <reaction evidence="10">
        <text>uridine(1498) in 16S rRNA + S-adenosyl-L-methionine = N(3)-methyluridine(1498) in 16S rRNA + S-adenosyl-L-homocysteine + H(+)</text>
        <dbReference type="Rhea" id="RHEA:42920"/>
        <dbReference type="Rhea" id="RHEA-COMP:10283"/>
        <dbReference type="Rhea" id="RHEA-COMP:10284"/>
        <dbReference type="ChEBI" id="CHEBI:15378"/>
        <dbReference type="ChEBI" id="CHEBI:57856"/>
        <dbReference type="ChEBI" id="CHEBI:59789"/>
        <dbReference type="ChEBI" id="CHEBI:65315"/>
        <dbReference type="ChEBI" id="CHEBI:74502"/>
        <dbReference type="EC" id="2.1.1.193"/>
    </reaction>
</comment>
<dbReference type="EC" id="2.1.1.193" evidence="3"/>
<evidence type="ECO:0000313" key="12">
    <source>
        <dbReference type="EMBL" id="KKM60234.1"/>
    </source>
</evidence>
<keyword evidence="6" id="KW-0489">Methyltransferase</keyword>
<dbReference type="SUPFAM" id="SSF53335">
    <property type="entry name" value="S-adenosyl-L-methionine-dependent methyltransferases"/>
    <property type="match status" value="1"/>
</dbReference>
<dbReference type="InterPro" id="IPR046886">
    <property type="entry name" value="RsmE_MTase_dom"/>
</dbReference>
<dbReference type="EMBL" id="LAZR01011718">
    <property type="protein sequence ID" value="KKM60234.1"/>
    <property type="molecule type" value="Genomic_DNA"/>
</dbReference>
<keyword evidence="7" id="KW-0808">Transferase</keyword>
<evidence type="ECO:0000256" key="1">
    <source>
        <dbReference type="ARBA" id="ARBA00004496"/>
    </source>
</evidence>
<gene>
    <name evidence="12" type="ORF">LCGC14_1543960</name>
</gene>
<name>A0A0F9IS55_9ZZZZ</name>
<dbReference type="Pfam" id="PF04452">
    <property type="entry name" value="Methyltrans_RNA"/>
    <property type="match status" value="1"/>
</dbReference>
<dbReference type="PANTHER" id="PTHR30027:SF3">
    <property type="entry name" value="16S RRNA (URACIL(1498)-N(3))-METHYLTRANSFERASE"/>
    <property type="match status" value="1"/>
</dbReference>
<dbReference type="GO" id="GO:0070042">
    <property type="term" value="F:rRNA (uridine-N3-)-methyltransferase activity"/>
    <property type="evidence" value="ECO:0007669"/>
    <property type="project" value="TreeGrafter"/>
</dbReference>
<dbReference type="GO" id="GO:0070475">
    <property type="term" value="P:rRNA base methylation"/>
    <property type="evidence" value="ECO:0007669"/>
    <property type="project" value="TreeGrafter"/>
</dbReference>
<evidence type="ECO:0000256" key="8">
    <source>
        <dbReference type="ARBA" id="ARBA00022691"/>
    </source>
</evidence>
<comment type="caution">
    <text evidence="12">The sequence shown here is derived from an EMBL/GenBank/DDBJ whole genome shotgun (WGS) entry which is preliminary data.</text>
</comment>
<evidence type="ECO:0000256" key="6">
    <source>
        <dbReference type="ARBA" id="ARBA00022603"/>
    </source>
</evidence>
<comment type="subcellular location">
    <subcellularLocation>
        <location evidence="1">Cytoplasm</location>
    </subcellularLocation>
</comment>
<evidence type="ECO:0000256" key="2">
    <source>
        <dbReference type="ARBA" id="ARBA00005528"/>
    </source>
</evidence>
<evidence type="ECO:0000256" key="9">
    <source>
        <dbReference type="ARBA" id="ARBA00025699"/>
    </source>
</evidence>